<dbReference type="RefSeq" id="XP_003012346.1">
    <property type="nucleotide sequence ID" value="XM_003012300.1"/>
</dbReference>
<keyword evidence="6" id="KW-0539">Nucleus</keyword>
<feature type="compositionally biased region" description="Basic and acidic residues" evidence="7">
    <location>
        <begin position="165"/>
        <end position="179"/>
    </location>
</feature>
<feature type="compositionally biased region" description="Basic residues" evidence="7">
    <location>
        <begin position="143"/>
        <end position="158"/>
    </location>
</feature>
<dbReference type="GO" id="GO:0000981">
    <property type="term" value="F:DNA-binding transcription factor activity, RNA polymerase II-specific"/>
    <property type="evidence" value="ECO:0007669"/>
    <property type="project" value="InterPro"/>
</dbReference>
<feature type="domain" description="Zn(2)-C6 fungal-type" evidence="8">
    <location>
        <begin position="52"/>
        <end position="85"/>
    </location>
</feature>
<reference evidence="10" key="1">
    <citation type="journal article" date="2011" name="Genome Biol.">
        <title>Comparative and functional genomics provide insights into the pathogenicity of dermatophytic fungi.</title>
        <authorList>
            <person name="Burmester A."/>
            <person name="Shelest E."/>
            <person name="Gloeckner G."/>
            <person name="Heddergott C."/>
            <person name="Schindler S."/>
            <person name="Staib P."/>
            <person name="Heidel A."/>
            <person name="Felder M."/>
            <person name="Petzold A."/>
            <person name="Szafranski K."/>
            <person name="Feuermann M."/>
            <person name="Pedruzzi I."/>
            <person name="Priebe S."/>
            <person name="Groth M."/>
            <person name="Winkler R."/>
            <person name="Li W."/>
            <person name="Kniemeyer O."/>
            <person name="Schroeckh V."/>
            <person name="Hertweck C."/>
            <person name="Hube B."/>
            <person name="White T.C."/>
            <person name="Platzer M."/>
            <person name="Guthke R."/>
            <person name="Heitman J."/>
            <person name="Woestemeyer J."/>
            <person name="Zipfel P.F."/>
            <person name="Monod M."/>
            <person name="Brakhage A.A."/>
        </authorList>
    </citation>
    <scope>NUCLEOTIDE SEQUENCE [LARGE SCALE GENOMIC DNA]</scope>
    <source>
        <strain evidence="10">ATCC MYA-4681 / CBS 112371</strain>
    </source>
</reference>
<keyword evidence="5" id="KW-0804">Transcription</keyword>
<evidence type="ECO:0000313" key="10">
    <source>
        <dbReference type="Proteomes" id="UP000008866"/>
    </source>
</evidence>
<comment type="caution">
    <text evidence="9">The sequence shown here is derived from an EMBL/GenBank/DDBJ whole genome shotgun (WGS) entry which is preliminary data.</text>
</comment>
<keyword evidence="3" id="KW-0805">Transcription regulation</keyword>
<dbReference type="InterPro" id="IPR052073">
    <property type="entry name" value="Amide_Lactam_Regulators"/>
</dbReference>
<dbReference type="Gene3D" id="4.10.240.10">
    <property type="entry name" value="Zn(2)-C6 fungal-type DNA-binding domain"/>
    <property type="match status" value="1"/>
</dbReference>
<gene>
    <name evidence="9" type="ORF">ARB_01305</name>
</gene>
<dbReference type="CDD" id="cd00067">
    <property type="entry name" value="GAL4"/>
    <property type="match status" value="1"/>
</dbReference>
<protein>
    <recommendedName>
        <fullName evidence="8">Zn(2)-C6 fungal-type domain-containing protein</fullName>
    </recommendedName>
</protein>
<dbReference type="PANTHER" id="PTHR47171">
    <property type="entry name" value="FARA-RELATED"/>
    <property type="match status" value="1"/>
</dbReference>
<evidence type="ECO:0000256" key="3">
    <source>
        <dbReference type="ARBA" id="ARBA00023015"/>
    </source>
</evidence>
<keyword evidence="1" id="KW-0479">Metal-binding</keyword>
<dbReference type="Pfam" id="PF04082">
    <property type="entry name" value="Fungal_trans"/>
    <property type="match status" value="1"/>
</dbReference>
<feature type="region of interest" description="Disordered" evidence="7">
    <location>
        <begin position="89"/>
        <end position="210"/>
    </location>
</feature>
<sequence length="821" mass="93868">MDVKPPSPADENGLKRKSTSNSSPSPLFTIKKKNNEAKKVVLLADQMLGPAACVHCHQRKVRCDARTVGVPCSNCRTAGKLDCRIHEKKKRTASRSLRHPVPIRCAPFPESDEPHAQAALSNPPMPDSHHTTMSVLDITAQHQHQHQHQHQQHRHQQQHRQQQQQHHETQLEQDRDQKEGSYPAASVMDYRDISPDEEESSERDKQLAKLIDDESTHRKIQKNVRVIYVGQDVSNLNFLLRQQHVDRDDEVYHFATNEISRKYIECGFEQVPRDAFVLPEPALADELVDAYFKHVNPGFPILAEDIFMAQYKGRDSSDAPSLLILQAVLLAGAHVSRPRPMRDTLKAAFFRRAKLLFEARVERNRDIMVQAALLLTWYSDPVDDDVAANAHYWVGVAARIATGLGMHRNSGSSIFVPHDKRMWRRAWWILVQFDVMVSLQYGRPQAINLDDCDVEPLREADFEGCGNNIQKDYVIQFTELCCMISFIVRERFGLRIAPERRKSILSEADKALANWSIKLPDTVRMSTSDMHAWPALLHLTYNNFLILLHRPHPRASADTYAHNDAEICSAAAGVIVSIFEELREKDRVKYLWSSAVNTLFTAMIQIRVELRFSNPVLAINALRRFDSTLVSLRALSEYWHNAESILHLFESSKRLKYDMQMVKSKQTNASQPHKEGDSVSKSTEGPSPQVEAPLPPPQLHSWWPKAQLGERLTYFSHSEPMGPVSAPHHPHPQPQPQPHPQRQPQPQPQQQQPQQPRPRASEHIPSPGQGPDWRQLFTFESDACGAVVPENLNDMEDEWRELYLHDPGLTDYFQESTWLQS</sequence>
<dbReference type="PROSITE" id="PS00463">
    <property type="entry name" value="ZN2_CY6_FUNGAL_1"/>
    <property type="match status" value="1"/>
</dbReference>
<organism evidence="9 10">
    <name type="scientific">Arthroderma benhamiae (strain ATCC MYA-4681 / CBS 112371)</name>
    <name type="common">Trichophyton mentagrophytes</name>
    <dbReference type="NCBI Taxonomy" id="663331"/>
    <lineage>
        <taxon>Eukaryota</taxon>
        <taxon>Fungi</taxon>
        <taxon>Dikarya</taxon>
        <taxon>Ascomycota</taxon>
        <taxon>Pezizomycotina</taxon>
        <taxon>Eurotiomycetes</taxon>
        <taxon>Eurotiomycetidae</taxon>
        <taxon>Onygenales</taxon>
        <taxon>Arthrodermataceae</taxon>
        <taxon>Trichophyton</taxon>
    </lineage>
</organism>
<dbReference type="OMA" id="WRRLWYI"/>
<proteinExistence type="predicted"/>
<dbReference type="SMART" id="SM00066">
    <property type="entry name" value="GAL4"/>
    <property type="match status" value="1"/>
</dbReference>
<dbReference type="KEGG" id="abe:ARB_01305"/>
<feature type="region of interest" description="Disordered" evidence="7">
    <location>
        <begin position="1"/>
        <end position="29"/>
    </location>
</feature>
<dbReference type="SMART" id="SM00906">
    <property type="entry name" value="Fungal_trans"/>
    <property type="match status" value="1"/>
</dbReference>
<keyword evidence="4" id="KW-0238">DNA-binding</keyword>
<feature type="compositionally biased region" description="Basic residues" evidence="7">
    <location>
        <begin position="89"/>
        <end position="98"/>
    </location>
</feature>
<dbReference type="STRING" id="663331.D4AYN6"/>
<dbReference type="InterPro" id="IPR007219">
    <property type="entry name" value="XnlR_reg_dom"/>
</dbReference>
<evidence type="ECO:0000256" key="4">
    <source>
        <dbReference type="ARBA" id="ARBA00023125"/>
    </source>
</evidence>
<evidence type="ECO:0000256" key="5">
    <source>
        <dbReference type="ARBA" id="ARBA00023163"/>
    </source>
</evidence>
<dbReference type="GO" id="GO:0006351">
    <property type="term" value="P:DNA-templated transcription"/>
    <property type="evidence" value="ECO:0007669"/>
    <property type="project" value="InterPro"/>
</dbReference>
<feature type="compositionally biased region" description="Low complexity" evidence="7">
    <location>
        <begin position="748"/>
        <end position="758"/>
    </location>
</feature>
<evidence type="ECO:0000256" key="7">
    <source>
        <dbReference type="SAM" id="MobiDB-lite"/>
    </source>
</evidence>
<dbReference type="InterPro" id="IPR001138">
    <property type="entry name" value="Zn2Cys6_DnaBD"/>
</dbReference>
<evidence type="ECO:0000256" key="1">
    <source>
        <dbReference type="ARBA" id="ARBA00022723"/>
    </source>
</evidence>
<dbReference type="PROSITE" id="PS50048">
    <property type="entry name" value="ZN2_CY6_FUNGAL_2"/>
    <property type="match status" value="1"/>
</dbReference>
<dbReference type="Proteomes" id="UP000008866">
    <property type="component" value="Unassembled WGS sequence"/>
</dbReference>
<dbReference type="InterPro" id="IPR036864">
    <property type="entry name" value="Zn2-C6_fun-type_DNA-bd_sf"/>
</dbReference>
<keyword evidence="10" id="KW-1185">Reference proteome</keyword>
<dbReference type="EMBL" id="ABSU01000019">
    <property type="protein sequence ID" value="EFE31706.1"/>
    <property type="molecule type" value="Genomic_DNA"/>
</dbReference>
<dbReference type="GeneID" id="9519995"/>
<dbReference type="GO" id="GO:0008270">
    <property type="term" value="F:zinc ion binding"/>
    <property type="evidence" value="ECO:0007669"/>
    <property type="project" value="InterPro"/>
</dbReference>
<accession>D4AYN6</accession>
<feature type="region of interest" description="Disordered" evidence="7">
    <location>
        <begin position="717"/>
        <end position="778"/>
    </location>
</feature>
<feature type="region of interest" description="Disordered" evidence="7">
    <location>
        <begin position="663"/>
        <end position="702"/>
    </location>
</feature>
<dbReference type="HOGENOM" id="CLU_006329_4_0_1"/>
<dbReference type="SUPFAM" id="SSF57701">
    <property type="entry name" value="Zn2/Cys6 DNA-binding domain"/>
    <property type="match status" value="1"/>
</dbReference>
<evidence type="ECO:0000256" key="2">
    <source>
        <dbReference type="ARBA" id="ARBA00022833"/>
    </source>
</evidence>
<dbReference type="CDD" id="cd12148">
    <property type="entry name" value="fungal_TF_MHR"/>
    <property type="match status" value="1"/>
</dbReference>
<keyword evidence="2" id="KW-0862">Zinc</keyword>
<evidence type="ECO:0000313" key="9">
    <source>
        <dbReference type="EMBL" id="EFE31706.1"/>
    </source>
</evidence>
<dbReference type="AlphaFoldDB" id="D4AYN6"/>
<dbReference type="GO" id="GO:0003677">
    <property type="term" value="F:DNA binding"/>
    <property type="evidence" value="ECO:0007669"/>
    <property type="project" value="UniProtKB-KW"/>
</dbReference>
<feature type="compositionally biased region" description="Pro residues" evidence="7">
    <location>
        <begin position="732"/>
        <end position="747"/>
    </location>
</feature>
<dbReference type="eggNOG" id="ENOG502SIAM">
    <property type="taxonomic scope" value="Eukaryota"/>
</dbReference>
<dbReference type="Pfam" id="PF00172">
    <property type="entry name" value="Zn_clus"/>
    <property type="match status" value="1"/>
</dbReference>
<evidence type="ECO:0000259" key="8">
    <source>
        <dbReference type="PROSITE" id="PS50048"/>
    </source>
</evidence>
<name>D4AYN6_ARTBC</name>
<evidence type="ECO:0000256" key="6">
    <source>
        <dbReference type="ARBA" id="ARBA00023242"/>
    </source>
</evidence>
<dbReference type="PANTHER" id="PTHR47171:SF4">
    <property type="entry name" value="ACETAMIDASE REGULATORY PROTEIN"/>
    <property type="match status" value="1"/>
</dbReference>